<dbReference type="InterPro" id="IPR036397">
    <property type="entry name" value="RNaseH_sf"/>
</dbReference>
<feature type="region of interest" description="Disordered" evidence="1">
    <location>
        <begin position="180"/>
        <end position="289"/>
    </location>
</feature>
<dbReference type="GO" id="GO:0004523">
    <property type="term" value="F:RNA-DNA hybrid ribonuclease activity"/>
    <property type="evidence" value="ECO:0007669"/>
    <property type="project" value="InterPro"/>
</dbReference>
<dbReference type="PANTHER" id="PTHR47723">
    <property type="entry name" value="OS05G0353850 PROTEIN"/>
    <property type="match status" value="1"/>
</dbReference>
<feature type="compositionally biased region" description="Polar residues" evidence="1">
    <location>
        <begin position="265"/>
        <end position="284"/>
    </location>
</feature>
<dbReference type="Proteomes" id="UP000652761">
    <property type="component" value="Unassembled WGS sequence"/>
</dbReference>
<evidence type="ECO:0000313" key="3">
    <source>
        <dbReference type="EMBL" id="MQM22738.1"/>
    </source>
</evidence>
<dbReference type="GO" id="GO:0003676">
    <property type="term" value="F:nucleic acid binding"/>
    <property type="evidence" value="ECO:0007669"/>
    <property type="project" value="InterPro"/>
</dbReference>
<dbReference type="SUPFAM" id="SSF53098">
    <property type="entry name" value="Ribonuclease H-like"/>
    <property type="match status" value="1"/>
</dbReference>
<dbReference type="Gene3D" id="3.30.420.10">
    <property type="entry name" value="Ribonuclease H-like superfamily/Ribonuclease H"/>
    <property type="match status" value="1"/>
</dbReference>
<feature type="compositionally biased region" description="Low complexity" evidence="1">
    <location>
        <begin position="634"/>
        <end position="644"/>
    </location>
</feature>
<comment type="caution">
    <text evidence="3">The sequence shown here is derived from an EMBL/GenBank/DDBJ whole genome shotgun (WGS) entry which is preliminary data.</text>
</comment>
<evidence type="ECO:0000259" key="2">
    <source>
        <dbReference type="Pfam" id="PF13456"/>
    </source>
</evidence>
<feature type="region of interest" description="Disordered" evidence="1">
    <location>
        <begin position="634"/>
        <end position="660"/>
    </location>
</feature>
<dbReference type="CDD" id="cd06222">
    <property type="entry name" value="RNase_H_like"/>
    <property type="match status" value="1"/>
</dbReference>
<evidence type="ECO:0000313" key="4">
    <source>
        <dbReference type="Proteomes" id="UP000652761"/>
    </source>
</evidence>
<organism evidence="3 4">
    <name type="scientific">Colocasia esculenta</name>
    <name type="common">Wild taro</name>
    <name type="synonym">Arum esculentum</name>
    <dbReference type="NCBI Taxonomy" id="4460"/>
    <lineage>
        <taxon>Eukaryota</taxon>
        <taxon>Viridiplantae</taxon>
        <taxon>Streptophyta</taxon>
        <taxon>Embryophyta</taxon>
        <taxon>Tracheophyta</taxon>
        <taxon>Spermatophyta</taxon>
        <taxon>Magnoliopsida</taxon>
        <taxon>Liliopsida</taxon>
        <taxon>Araceae</taxon>
        <taxon>Aroideae</taxon>
        <taxon>Colocasieae</taxon>
        <taxon>Colocasia</taxon>
    </lineage>
</organism>
<dbReference type="InterPro" id="IPR002156">
    <property type="entry name" value="RNaseH_domain"/>
</dbReference>
<dbReference type="Pfam" id="PF13456">
    <property type="entry name" value="RVT_3"/>
    <property type="match status" value="1"/>
</dbReference>
<evidence type="ECO:0000256" key="1">
    <source>
        <dbReference type="SAM" id="MobiDB-lite"/>
    </source>
</evidence>
<dbReference type="InterPro" id="IPR044730">
    <property type="entry name" value="RNase_H-like_dom_plant"/>
</dbReference>
<reference evidence="3" key="1">
    <citation type="submission" date="2017-07" db="EMBL/GenBank/DDBJ databases">
        <title>Taro Niue Genome Assembly and Annotation.</title>
        <authorList>
            <person name="Atibalentja N."/>
            <person name="Keating K."/>
            <person name="Fields C.J."/>
        </authorList>
    </citation>
    <scope>NUCLEOTIDE SEQUENCE</scope>
    <source>
        <strain evidence="3">Niue_2</strain>
        <tissue evidence="3">Leaf</tissue>
    </source>
</reference>
<feature type="compositionally biased region" description="Low complexity" evidence="1">
    <location>
        <begin position="180"/>
        <end position="243"/>
    </location>
</feature>
<feature type="domain" description="RNase H type-1" evidence="2">
    <location>
        <begin position="497"/>
        <end position="574"/>
    </location>
</feature>
<dbReference type="AlphaFoldDB" id="A0A843XRV4"/>
<sequence length="686" mass="76550">MPTDKAASIFKVPDEGADYHNFEFNLHEAYTIMTGLPADESDPKQTFVTKFNTNSFPPVLRVIYHMLTTIITPQGGRRDRLTDIQRFILYCMAKDIKINLYVIMYQIISETTRKDLKRSLPYAAHLTSMFQHFGVPLNNEKSQSIPKSNIYSFKNIQKFMGFRLEGTQVRRGPVVVEAPQAQEEQPQGQGDQPQGQEEQPQGQGDQPQGQEEQPQAQGDQPQGQEEQLQAQGDQPQGQEDQPPLNEDQPQVSTEGDIPFHAPLSPQFQHFSPQPTFHASTSSGGPSVPPELFSFLNENFETLNSSIQTMSETFELTIQRLENTVSAKFIEQKGASDYAAQRFNRLIGTLGDASIELKEHQEKLEQVLKGILANSQADVFNTKQTLHEITSTRLSFAHFVDDLESMRNFNAHIDNQITDLTKEFKIMQRPGTNTFCKGSVDTPHNGVDTTPQTQRQKAEEMLRLQALILKDFNAKAEIIARAPIIVRWNPLVNNYSFNVDGACKGNPSLCGGGGGCLRDSNGDFVCGFAFFYGIGISLMAETRAIHDGLRLAMERHLNVSIMYFDSALLVRAITLGQLPHWAIFPWWRDMSSHSGSRVRRLRTVDGVPSRSSEDFIVGHPSQALLPITQGASSTASASSSVASRGAGRRGPSRGATERRLERGHKWNVRVIGGYGVIAEHNKKNHTH</sequence>
<proteinExistence type="predicted"/>
<gene>
    <name evidence="3" type="ORF">Taro_055795</name>
</gene>
<feature type="region of interest" description="Disordered" evidence="1">
    <location>
        <begin position="434"/>
        <end position="453"/>
    </location>
</feature>
<dbReference type="PANTHER" id="PTHR47723:SF19">
    <property type="entry name" value="POLYNUCLEOTIDYL TRANSFERASE, RIBONUCLEASE H-LIKE SUPERFAMILY PROTEIN"/>
    <property type="match status" value="1"/>
</dbReference>
<protein>
    <recommendedName>
        <fullName evidence="2">RNase H type-1 domain-containing protein</fullName>
    </recommendedName>
</protein>
<dbReference type="InterPro" id="IPR053151">
    <property type="entry name" value="RNase_H-like"/>
</dbReference>
<keyword evidence="4" id="KW-1185">Reference proteome</keyword>
<accession>A0A843XRV4</accession>
<dbReference type="EMBL" id="NMUH01013799">
    <property type="protein sequence ID" value="MQM22738.1"/>
    <property type="molecule type" value="Genomic_DNA"/>
</dbReference>
<dbReference type="InterPro" id="IPR012337">
    <property type="entry name" value="RNaseH-like_sf"/>
</dbReference>
<name>A0A843XRV4_COLES</name>